<dbReference type="InterPro" id="IPR004370">
    <property type="entry name" value="4-OT-like_dom"/>
</dbReference>
<accession>A0A0F1B4L0</accession>
<dbReference type="SUPFAM" id="SSF55331">
    <property type="entry name" value="Tautomerase/MIF"/>
    <property type="match status" value="1"/>
</dbReference>
<dbReference type="AlphaFoldDB" id="A0A0F1B4L0"/>
<dbReference type="RefSeq" id="WP_045285312.1">
    <property type="nucleotide sequence ID" value="NZ_JAYFUR010000006.1"/>
</dbReference>
<organism evidence="4 5">
    <name type="scientific">Enterobacter sichuanensis</name>
    <dbReference type="NCBI Taxonomy" id="2071710"/>
    <lineage>
        <taxon>Bacteria</taxon>
        <taxon>Pseudomonadati</taxon>
        <taxon>Pseudomonadota</taxon>
        <taxon>Gammaproteobacteria</taxon>
        <taxon>Enterobacterales</taxon>
        <taxon>Enterobacteriaceae</taxon>
        <taxon>Enterobacter</taxon>
        <taxon>Enterobacter cloacae complex</taxon>
    </lineage>
</organism>
<dbReference type="EMBL" id="JZYX01000015">
    <property type="protein sequence ID" value="KJN28115.1"/>
    <property type="molecule type" value="Genomic_DNA"/>
</dbReference>
<feature type="region of interest" description="Disordered" evidence="2">
    <location>
        <begin position="51"/>
        <end position="74"/>
    </location>
</feature>
<evidence type="ECO:0000256" key="2">
    <source>
        <dbReference type="SAM" id="MobiDB-lite"/>
    </source>
</evidence>
<dbReference type="GO" id="GO:0016853">
    <property type="term" value="F:isomerase activity"/>
    <property type="evidence" value="ECO:0007669"/>
    <property type="project" value="UniProtKB-KW"/>
</dbReference>
<dbReference type="Pfam" id="PF01361">
    <property type="entry name" value="Tautomerase"/>
    <property type="match status" value="1"/>
</dbReference>
<dbReference type="Proteomes" id="UP000033352">
    <property type="component" value="Unassembled WGS sequence"/>
</dbReference>
<evidence type="ECO:0000256" key="1">
    <source>
        <dbReference type="ARBA" id="ARBA00023235"/>
    </source>
</evidence>
<dbReference type="PATRIC" id="fig|1619248.3.peg.811"/>
<comment type="caution">
    <text evidence="4">The sequence shown here is derived from an EMBL/GenBank/DDBJ whole genome shotgun (WGS) entry which is preliminary data.</text>
</comment>
<dbReference type="Gene3D" id="3.30.429.10">
    <property type="entry name" value="Macrophage Migration Inhibitory Factor"/>
    <property type="match status" value="1"/>
</dbReference>
<dbReference type="InterPro" id="IPR014347">
    <property type="entry name" value="Tautomerase/MIF_sf"/>
</dbReference>
<name>A0A0F1B4L0_9ENTR</name>
<evidence type="ECO:0000313" key="5">
    <source>
        <dbReference type="Proteomes" id="UP000033352"/>
    </source>
</evidence>
<evidence type="ECO:0000313" key="4">
    <source>
        <dbReference type="EMBL" id="KJN28115.1"/>
    </source>
</evidence>
<feature type="domain" description="4-oxalocrotonate tautomerase-like" evidence="3">
    <location>
        <begin position="2"/>
        <end position="57"/>
    </location>
</feature>
<gene>
    <name evidence="4" type="ORF">SS37_08775</name>
</gene>
<sequence>MPFVHVMTWPTKDENQIIRLQEDITFAVHKNTGAPLDKISVVVSEIPPSRWADAGVPGTDKEFPVKSRRKNYEE</sequence>
<reference evidence="4 5" key="1">
    <citation type="submission" date="2015-03" db="EMBL/GenBank/DDBJ databases">
        <authorList>
            <person name="McCorrison J."/>
            <person name="Sanka R."/>
            <person name="Adams M."/>
            <person name="Brinkac L."/>
            <person name="Nierman W."/>
            <person name="Sutton G."/>
            <person name="Nelson K."/>
            <person name="Kiedrowski L."/>
            <person name="Guerrero D."/>
            <person name="Bonomo R."/>
        </authorList>
    </citation>
    <scope>NUCLEOTIDE SEQUENCE [LARGE SCALE GENOMIC DNA]</scope>
    <source>
        <strain evidence="4 5">35699</strain>
    </source>
</reference>
<protein>
    <submittedName>
        <fullName evidence="4">Tautomerase</fullName>
    </submittedName>
</protein>
<proteinExistence type="predicted"/>
<feature type="compositionally biased region" description="Basic and acidic residues" evidence="2">
    <location>
        <begin position="59"/>
        <end position="74"/>
    </location>
</feature>
<dbReference type="OrthoDB" id="8098375at2"/>
<keyword evidence="1" id="KW-0413">Isomerase</keyword>
<evidence type="ECO:0000259" key="3">
    <source>
        <dbReference type="Pfam" id="PF01361"/>
    </source>
</evidence>